<organism evidence="1">
    <name type="scientific">marine metagenome</name>
    <dbReference type="NCBI Taxonomy" id="408172"/>
    <lineage>
        <taxon>unclassified sequences</taxon>
        <taxon>metagenomes</taxon>
        <taxon>ecological metagenomes</taxon>
    </lineage>
</organism>
<feature type="non-terminal residue" evidence="1">
    <location>
        <position position="1"/>
    </location>
</feature>
<gene>
    <name evidence="1" type="ORF">METZ01_LOCUS483877</name>
</gene>
<protein>
    <submittedName>
        <fullName evidence="1">Uncharacterized protein</fullName>
    </submittedName>
</protein>
<dbReference type="AlphaFoldDB" id="A0A383CG39"/>
<reference evidence="1" key="1">
    <citation type="submission" date="2018-05" db="EMBL/GenBank/DDBJ databases">
        <authorList>
            <person name="Lanie J.A."/>
            <person name="Ng W.-L."/>
            <person name="Kazmierczak K.M."/>
            <person name="Andrzejewski T.M."/>
            <person name="Davidsen T.M."/>
            <person name="Wayne K.J."/>
            <person name="Tettelin H."/>
            <person name="Glass J.I."/>
            <person name="Rusch D."/>
            <person name="Podicherti R."/>
            <person name="Tsui H.-C.T."/>
            <person name="Winkler M.E."/>
        </authorList>
    </citation>
    <scope>NUCLEOTIDE SEQUENCE</scope>
</reference>
<sequence>YCFNCNHRRISRTCDVAAKYCSRYASNIRL</sequence>
<feature type="non-terminal residue" evidence="1">
    <location>
        <position position="30"/>
    </location>
</feature>
<dbReference type="EMBL" id="UINC01208472">
    <property type="protein sequence ID" value="SVE31023.1"/>
    <property type="molecule type" value="Genomic_DNA"/>
</dbReference>
<proteinExistence type="predicted"/>
<accession>A0A383CG39</accession>
<evidence type="ECO:0000313" key="1">
    <source>
        <dbReference type="EMBL" id="SVE31023.1"/>
    </source>
</evidence>
<name>A0A383CG39_9ZZZZ</name>